<dbReference type="EMBL" id="LGRX02000627">
    <property type="protein sequence ID" value="KAK3288047.1"/>
    <property type="molecule type" value="Genomic_DNA"/>
</dbReference>
<organism evidence="2 3">
    <name type="scientific">Cymbomonas tetramitiformis</name>
    <dbReference type="NCBI Taxonomy" id="36881"/>
    <lineage>
        <taxon>Eukaryota</taxon>
        <taxon>Viridiplantae</taxon>
        <taxon>Chlorophyta</taxon>
        <taxon>Pyramimonadophyceae</taxon>
        <taxon>Pyramimonadales</taxon>
        <taxon>Pyramimonadaceae</taxon>
        <taxon>Cymbomonas</taxon>
    </lineage>
</organism>
<feature type="signal peptide" evidence="1">
    <location>
        <begin position="1"/>
        <end position="29"/>
    </location>
</feature>
<gene>
    <name evidence="2" type="ORF">CYMTET_4464</name>
</gene>
<accession>A0AAE0LK31</accession>
<dbReference type="AlphaFoldDB" id="A0AAE0LK31"/>
<dbReference type="Proteomes" id="UP001190700">
    <property type="component" value="Unassembled WGS sequence"/>
</dbReference>
<evidence type="ECO:0000313" key="3">
    <source>
        <dbReference type="Proteomes" id="UP001190700"/>
    </source>
</evidence>
<comment type="caution">
    <text evidence="2">The sequence shown here is derived from an EMBL/GenBank/DDBJ whole genome shotgun (WGS) entry which is preliminary data.</text>
</comment>
<name>A0AAE0LK31_9CHLO</name>
<feature type="chain" id="PRO_5042203571" evidence="1">
    <location>
        <begin position="30"/>
        <end position="316"/>
    </location>
</feature>
<evidence type="ECO:0000256" key="1">
    <source>
        <dbReference type="SAM" id="SignalP"/>
    </source>
</evidence>
<reference evidence="2 3" key="1">
    <citation type="journal article" date="2015" name="Genome Biol. Evol.">
        <title>Comparative Genomics of a Bacterivorous Green Alga Reveals Evolutionary Causalities and Consequences of Phago-Mixotrophic Mode of Nutrition.</title>
        <authorList>
            <person name="Burns J.A."/>
            <person name="Paasch A."/>
            <person name="Narechania A."/>
            <person name="Kim E."/>
        </authorList>
    </citation>
    <scope>NUCLEOTIDE SEQUENCE [LARGE SCALE GENOMIC DNA]</scope>
    <source>
        <strain evidence="2 3">PLY_AMNH</strain>
    </source>
</reference>
<keyword evidence="1" id="KW-0732">Signal</keyword>
<protein>
    <submittedName>
        <fullName evidence="2">Uncharacterized protein</fullName>
    </submittedName>
</protein>
<proteinExistence type="predicted"/>
<evidence type="ECO:0000313" key="2">
    <source>
        <dbReference type="EMBL" id="KAK3288047.1"/>
    </source>
</evidence>
<keyword evidence="3" id="KW-1185">Reference proteome</keyword>
<sequence>MAYSDASNFSRCFVLFLPLLAAHLSLVRCALHHNPDNTGNAHLHHPLHAHQIYRQGTTSDASASGGVRYAFCVTGQVRSFDGTYLKLKDILVDTFGENNASARDLFLVLDPHCSDKNTTTDVEHCATNIPDHEQKWRDYLQPKRLMVFNQTYKKDNDIVPENGCNDDKSKRMLPNREGYFDASFYQNHLKQELCYGMVKEQEKLNGWKYDWIVSTRPDKPWTNVGQEKLDPNYIYTLDDCNVMDTGGLICDMFWFPCGYRILRQRAILPVHQSGSKGTLTKYQRLSSVPRKELVCRSRYASGVSILCTSEKSQSRR</sequence>